<evidence type="ECO:0000313" key="3">
    <source>
        <dbReference type="Proteomes" id="UP000580517"/>
    </source>
</evidence>
<feature type="transmembrane region" description="Helical" evidence="1">
    <location>
        <begin position="39"/>
        <end position="58"/>
    </location>
</feature>
<feature type="transmembrane region" description="Helical" evidence="1">
    <location>
        <begin position="64"/>
        <end position="83"/>
    </location>
</feature>
<dbReference type="Proteomes" id="UP000580517">
    <property type="component" value="Unassembled WGS sequence"/>
</dbReference>
<evidence type="ECO:0000313" key="2">
    <source>
        <dbReference type="EMBL" id="NYT35644.1"/>
    </source>
</evidence>
<gene>
    <name evidence="2" type="ORF">H0A68_02070</name>
</gene>
<dbReference type="AlphaFoldDB" id="A0A853F562"/>
<keyword evidence="1" id="KW-1133">Transmembrane helix</keyword>
<accession>A0A853F562</accession>
<keyword evidence="1" id="KW-0812">Transmembrane</keyword>
<sequence length="145" mass="16106">MMTTTSPSYHRSKVAAAWLASLFGVIGAHWWYLGRPRAWAITAFGVLMLALSRLYPVWWDSPPFLILIIPITAGFIESLVFALKTDEWFDARYNPRSGRCNQTGWSAVFAAIFSTLVGAAVLTFGIALIVLHVYKALGWLDGLVI</sequence>
<evidence type="ECO:0000256" key="1">
    <source>
        <dbReference type="SAM" id="Phobius"/>
    </source>
</evidence>
<protein>
    <submittedName>
        <fullName evidence="2">TM2 domain-containing protein</fullName>
    </submittedName>
</protein>
<name>A0A853F562_9BURK</name>
<keyword evidence="3" id="KW-1185">Reference proteome</keyword>
<dbReference type="OrthoDB" id="8702870at2"/>
<organism evidence="2 3">
    <name type="scientific">Allopusillimonas soli</name>
    <dbReference type="NCBI Taxonomy" id="659016"/>
    <lineage>
        <taxon>Bacteria</taxon>
        <taxon>Pseudomonadati</taxon>
        <taxon>Pseudomonadota</taxon>
        <taxon>Betaproteobacteria</taxon>
        <taxon>Burkholderiales</taxon>
        <taxon>Alcaligenaceae</taxon>
        <taxon>Allopusillimonas</taxon>
    </lineage>
</organism>
<feature type="transmembrane region" description="Helical" evidence="1">
    <location>
        <begin position="104"/>
        <end position="134"/>
    </location>
</feature>
<dbReference type="EMBL" id="JACCEW010000001">
    <property type="protein sequence ID" value="NYT35644.1"/>
    <property type="molecule type" value="Genomic_DNA"/>
</dbReference>
<proteinExistence type="predicted"/>
<keyword evidence="1" id="KW-0472">Membrane</keyword>
<comment type="caution">
    <text evidence="2">The sequence shown here is derived from an EMBL/GenBank/DDBJ whole genome shotgun (WGS) entry which is preliminary data.</text>
</comment>
<reference evidence="2 3" key="1">
    <citation type="submission" date="2020-07" db="EMBL/GenBank/DDBJ databases">
        <title>Taxonomic revisions and descriptions of new bacterial species based on genomic comparisons in the high-G+C-content subgroup of the family Alcaligenaceae.</title>
        <authorList>
            <person name="Szabo A."/>
            <person name="Felfoldi T."/>
        </authorList>
    </citation>
    <scope>NUCLEOTIDE SEQUENCE [LARGE SCALE GENOMIC DNA]</scope>
    <source>
        <strain evidence="2 3">DSM 25264</strain>
    </source>
</reference>
<feature type="transmembrane region" description="Helical" evidence="1">
    <location>
        <begin position="15"/>
        <end position="32"/>
    </location>
</feature>